<dbReference type="GO" id="GO:0003964">
    <property type="term" value="F:RNA-directed DNA polymerase activity"/>
    <property type="evidence" value="ECO:0007669"/>
    <property type="project" value="UniProtKB-KW"/>
</dbReference>
<dbReference type="InterPro" id="IPR041577">
    <property type="entry name" value="RT_RNaseH_2"/>
</dbReference>
<dbReference type="InterPro" id="IPR000477">
    <property type="entry name" value="RT_dom"/>
</dbReference>
<dbReference type="Pfam" id="PF17919">
    <property type="entry name" value="RT_RNaseH_2"/>
    <property type="match status" value="1"/>
</dbReference>
<evidence type="ECO:0000256" key="1">
    <source>
        <dbReference type="ARBA" id="ARBA00022695"/>
    </source>
</evidence>
<dbReference type="EMBL" id="BGPR01295455">
    <property type="protein sequence ID" value="GBN54941.1"/>
    <property type="molecule type" value="Genomic_DNA"/>
</dbReference>
<dbReference type="FunFam" id="3.30.70.270:FF:000003">
    <property type="entry name" value="Transposon Ty3-G Gag-Pol polyprotein"/>
    <property type="match status" value="1"/>
</dbReference>
<dbReference type="CDD" id="cd09274">
    <property type="entry name" value="RNase_HI_RT_Ty3"/>
    <property type="match status" value="1"/>
</dbReference>
<evidence type="ECO:0000256" key="5">
    <source>
        <dbReference type="ARBA" id="ARBA00023268"/>
    </source>
</evidence>
<dbReference type="InterPro" id="IPR050951">
    <property type="entry name" value="Retrovirus_Pol_polyprotein"/>
</dbReference>
<evidence type="ECO:0000313" key="7">
    <source>
        <dbReference type="EMBL" id="GBN54941.1"/>
    </source>
</evidence>
<dbReference type="OrthoDB" id="7614810at2759"/>
<proteinExistence type="predicted"/>
<evidence type="ECO:0000259" key="6">
    <source>
        <dbReference type="PROSITE" id="PS50878"/>
    </source>
</evidence>
<reference evidence="7 8" key="1">
    <citation type="journal article" date="2019" name="Sci. Rep.">
        <title>Orb-weaving spider Araneus ventricosus genome elucidates the spidroin gene catalogue.</title>
        <authorList>
            <person name="Kono N."/>
            <person name="Nakamura H."/>
            <person name="Ohtoshi R."/>
            <person name="Moran D.A.P."/>
            <person name="Shinohara A."/>
            <person name="Yoshida Y."/>
            <person name="Fujiwara M."/>
            <person name="Mori M."/>
            <person name="Tomita M."/>
            <person name="Arakawa K."/>
        </authorList>
    </citation>
    <scope>NUCLEOTIDE SEQUENCE [LARGE SCALE GENOMIC DNA]</scope>
</reference>
<dbReference type="PANTHER" id="PTHR37984">
    <property type="entry name" value="PROTEIN CBG26694"/>
    <property type="match status" value="1"/>
</dbReference>
<dbReference type="AlphaFoldDB" id="A0A4Y2PUM4"/>
<keyword evidence="8" id="KW-1185">Reference proteome</keyword>
<dbReference type="SUPFAM" id="SSF56672">
    <property type="entry name" value="DNA/RNA polymerases"/>
    <property type="match status" value="1"/>
</dbReference>
<protein>
    <submittedName>
        <fullName evidence="7">Retrovirus-related Pol polyprotein from transposon 297</fullName>
    </submittedName>
</protein>
<evidence type="ECO:0000256" key="2">
    <source>
        <dbReference type="ARBA" id="ARBA00022722"/>
    </source>
</evidence>
<keyword evidence="1" id="KW-0808">Transferase</keyword>
<keyword evidence="2" id="KW-0540">Nuclease</keyword>
<keyword evidence="3" id="KW-0255">Endonuclease</keyword>
<feature type="domain" description="Reverse transcriptase" evidence="6">
    <location>
        <begin position="1"/>
        <end position="67"/>
    </location>
</feature>
<dbReference type="Pfam" id="PF00078">
    <property type="entry name" value="RVT_1"/>
    <property type="match status" value="1"/>
</dbReference>
<dbReference type="Gene3D" id="3.30.70.270">
    <property type="match status" value="1"/>
</dbReference>
<keyword evidence="4" id="KW-0695">RNA-directed DNA polymerase</keyword>
<comment type="caution">
    <text evidence="7">The sequence shown here is derived from an EMBL/GenBank/DDBJ whole genome shotgun (WGS) entry which is preliminary data.</text>
</comment>
<keyword evidence="1" id="KW-0548">Nucleotidyltransferase</keyword>
<organism evidence="7 8">
    <name type="scientific">Araneus ventricosus</name>
    <name type="common">Orbweaver spider</name>
    <name type="synonym">Epeira ventricosa</name>
    <dbReference type="NCBI Taxonomy" id="182803"/>
    <lineage>
        <taxon>Eukaryota</taxon>
        <taxon>Metazoa</taxon>
        <taxon>Ecdysozoa</taxon>
        <taxon>Arthropoda</taxon>
        <taxon>Chelicerata</taxon>
        <taxon>Arachnida</taxon>
        <taxon>Araneae</taxon>
        <taxon>Araneomorphae</taxon>
        <taxon>Entelegynae</taxon>
        <taxon>Araneoidea</taxon>
        <taxon>Araneidae</taxon>
        <taxon>Araneus</taxon>
    </lineage>
</organism>
<dbReference type="PANTHER" id="PTHR37984:SF5">
    <property type="entry name" value="PROTEIN NYNRIN-LIKE"/>
    <property type="match status" value="1"/>
</dbReference>
<dbReference type="InterPro" id="IPR043502">
    <property type="entry name" value="DNA/RNA_pol_sf"/>
</dbReference>
<keyword evidence="3" id="KW-0378">Hydrolase</keyword>
<feature type="non-terminal residue" evidence="7">
    <location>
        <position position="306"/>
    </location>
</feature>
<gene>
    <name evidence="7" type="primary">pol_2917</name>
    <name evidence="7" type="ORF">AVEN_254887_1</name>
</gene>
<evidence type="ECO:0000256" key="4">
    <source>
        <dbReference type="ARBA" id="ARBA00022918"/>
    </source>
</evidence>
<evidence type="ECO:0000313" key="8">
    <source>
        <dbReference type="Proteomes" id="UP000499080"/>
    </source>
</evidence>
<dbReference type="Gene3D" id="3.10.20.370">
    <property type="match status" value="1"/>
</dbReference>
<accession>A0A4Y2PUM4</accession>
<dbReference type="InterPro" id="IPR043128">
    <property type="entry name" value="Rev_trsase/Diguanyl_cyclase"/>
</dbReference>
<dbReference type="FunFam" id="3.10.20.370:FF:000001">
    <property type="entry name" value="Retrovirus-related Pol polyprotein from transposon 17.6-like protein"/>
    <property type="match status" value="1"/>
</dbReference>
<dbReference type="GO" id="GO:0004519">
    <property type="term" value="F:endonuclease activity"/>
    <property type="evidence" value="ECO:0007669"/>
    <property type="project" value="UniProtKB-KW"/>
</dbReference>
<evidence type="ECO:0000256" key="3">
    <source>
        <dbReference type="ARBA" id="ARBA00022759"/>
    </source>
</evidence>
<keyword evidence="5" id="KW-0511">Multifunctional enzyme</keyword>
<dbReference type="PROSITE" id="PS50878">
    <property type="entry name" value="RT_POL"/>
    <property type="match status" value="1"/>
</dbReference>
<name>A0A4Y2PUM4_ARAVE</name>
<sequence>METVLRGLSSEACLVYLDDIIIVERTFEEHLNNLRKVFQRLQKVNLKLNHKKCRLFQEEVAYLGYVILKPIQKNQGTRHLHKVTEAKSNFNWTDECEKSFNSIKQALTSAPILTYPRTDKDFILDTDASNEGIGAVLSPNMGNEERVIAYFSNRLGKPETNYCATRKELLAIVKSIEHFHHYLYGRKFLLRTDHAYLRWLLNFKEPEGQIGCWIQRLQEYDFEIQHCKGTSHGNADALSRKPCTESCKHFTNAEKKFGLEIDISVKVLTTTSVDPWSSCEIQKAQLEDPNIKPILEKKLYSADRPS</sequence>
<dbReference type="Proteomes" id="UP000499080">
    <property type="component" value="Unassembled WGS sequence"/>
</dbReference>